<dbReference type="RefSeq" id="WP_268778873.1">
    <property type="nucleotide sequence ID" value="NZ_JAPRAT010000003.1"/>
</dbReference>
<dbReference type="Pfam" id="PF00535">
    <property type="entry name" value="Glycos_transf_2"/>
    <property type="match status" value="1"/>
</dbReference>
<dbReference type="PANTHER" id="PTHR43179">
    <property type="entry name" value="RHAMNOSYLTRANSFERASE WBBL"/>
    <property type="match status" value="1"/>
</dbReference>
<protein>
    <submittedName>
        <fullName evidence="2">Glycosyltransferase</fullName>
        <ecNumber evidence="2">2.4.-.-</ecNumber>
    </submittedName>
</protein>
<keyword evidence="3" id="KW-1185">Reference proteome</keyword>
<dbReference type="Gene3D" id="3.90.550.10">
    <property type="entry name" value="Spore Coat Polysaccharide Biosynthesis Protein SpsA, Chain A"/>
    <property type="match status" value="1"/>
</dbReference>
<gene>
    <name evidence="2" type="ORF">OWO01_02635</name>
</gene>
<organism evidence="2 3">
    <name type="scientific">Natronobacillus azotifigens</name>
    <dbReference type="NCBI Taxonomy" id="472978"/>
    <lineage>
        <taxon>Bacteria</taxon>
        <taxon>Bacillati</taxon>
        <taxon>Bacillota</taxon>
        <taxon>Bacilli</taxon>
        <taxon>Bacillales</taxon>
        <taxon>Bacillaceae</taxon>
        <taxon>Natronobacillus</taxon>
    </lineage>
</organism>
<dbReference type="Proteomes" id="UP001084197">
    <property type="component" value="Unassembled WGS sequence"/>
</dbReference>
<dbReference type="InterPro" id="IPR001173">
    <property type="entry name" value="Glyco_trans_2-like"/>
</dbReference>
<proteinExistence type="predicted"/>
<dbReference type="EC" id="2.4.-.-" evidence="2"/>
<dbReference type="PANTHER" id="PTHR43179:SF7">
    <property type="entry name" value="RHAMNOSYLTRANSFERASE WBBL"/>
    <property type="match status" value="1"/>
</dbReference>
<evidence type="ECO:0000313" key="2">
    <source>
        <dbReference type="EMBL" id="MCZ0702105.1"/>
    </source>
</evidence>
<feature type="domain" description="Glycosyltransferase 2-like" evidence="1">
    <location>
        <begin position="38"/>
        <end position="163"/>
    </location>
</feature>
<dbReference type="SUPFAM" id="SSF53448">
    <property type="entry name" value="Nucleotide-diphospho-sugar transferases"/>
    <property type="match status" value="1"/>
</dbReference>
<evidence type="ECO:0000313" key="3">
    <source>
        <dbReference type="Proteomes" id="UP001084197"/>
    </source>
</evidence>
<dbReference type="SUPFAM" id="SSF53335">
    <property type="entry name" value="S-adenosyl-L-methionine-dependent methyltransferases"/>
    <property type="match status" value="1"/>
</dbReference>
<name>A0A9J6RA18_9BACI</name>
<reference evidence="2" key="1">
    <citation type="submission" date="2022-11" db="EMBL/GenBank/DDBJ databases">
        <title>WGS of Natronobacillus azotifigens 24KS-1, an anaerobic diazotrophic haloalkaliphile from soda-rich habitats.</title>
        <authorList>
            <person name="Sorokin D.Y."/>
            <person name="Merkel A.Y."/>
        </authorList>
    </citation>
    <scope>NUCLEOTIDE SEQUENCE</scope>
    <source>
        <strain evidence="2">24KS-1</strain>
    </source>
</reference>
<dbReference type="InterPro" id="IPR029044">
    <property type="entry name" value="Nucleotide-diphossugar_trans"/>
</dbReference>
<accession>A0A9J6RA18</accession>
<dbReference type="Gene3D" id="3.40.50.720">
    <property type="entry name" value="NAD(P)-binding Rossmann-like Domain"/>
    <property type="match status" value="1"/>
</dbReference>
<evidence type="ECO:0000259" key="1">
    <source>
        <dbReference type="Pfam" id="PF00535"/>
    </source>
</evidence>
<sequence>MCLKEALTQINWTNKLEIYEQYFEYVKYLGDIQNPLFSVVIISYRLHPDTLINLRELNQQKQSQSFEIIFVDNGGEIDEFDALKPYIDTYIRLNQNTGAYLARNVGATFSKAPYLIFLEDDGIPDCELIKAYKELIQAYEVISIRGVYLAKTDNPLNARQTVYYLGNNHFPAYVNLEGNALFLAKSFFQVGGWDDQIRYGHGGMELAVRLLKIEPDKRKQIYSPLPIIYHDLVKDEQEFLVKRRKHELAYLYLKEKHPDIDQFIRDWQSMFLSDTELSSKSLGDLDTLMQQIYQRNQRAIHYMNQLFIPSYDSEQIRRLLPRLMHNRENLFIFGAGSLGEHVLNVLNKNDIVVAGFLDNNSAKWNNKIKQYSIFNPNRITNRDFIVIASIYSYEIRIQLEQMGLKNNQDFIIIH</sequence>
<dbReference type="EMBL" id="JAPRAT010000003">
    <property type="protein sequence ID" value="MCZ0702105.1"/>
    <property type="molecule type" value="Genomic_DNA"/>
</dbReference>
<dbReference type="InterPro" id="IPR029063">
    <property type="entry name" value="SAM-dependent_MTases_sf"/>
</dbReference>
<comment type="caution">
    <text evidence="2">The sequence shown here is derived from an EMBL/GenBank/DDBJ whole genome shotgun (WGS) entry which is preliminary data.</text>
</comment>
<keyword evidence="2" id="KW-0808">Transferase</keyword>
<dbReference type="AlphaFoldDB" id="A0A9J6RA18"/>
<keyword evidence="2" id="KW-0328">Glycosyltransferase</keyword>
<dbReference type="GO" id="GO:0016757">
    <property type="term" value="F:glycosyltransferase activity"/>
    <property type="evidence" value="ECO:0007669"/>
    <property type="project" value="UniProtKB-KW"/>
</dbReference>